<sequence length="504" mass="56887">MRDYIGELKGMTREYQLLNESSAILAWDQETYIPPAALPERGEQLALLQSLAHKKLTSPRVGELLAACGCSDDAPWGSAGADTRDGAYLRELYRAYTRQIRIPSTLVEAIARATSAGQAAWAEARGKNDFALFKPYLEKVLSLVVEKAQAVGYQDHPYDALLDEYEPWMTTSEISRVFSGLESSLKGLASRISERPQVDDAFLYQSFSLEKQRKFARQIVKELGFDFSGGRIDETAHPFTTTLGARDVRITGRFREEYFGTGLFGLIHETGHALYEQGFDEEITGNILATGTSLGIHESQSRTWENVVGRSRAFWEHYLPLAREYFPSQFKDVGLDTFYRGINRVSPTHIRIDADEVTYGLHIILRFRLELALVRGDLKVDDLTGAWREASRDLLGIEPETSAEGELQDIHWSMGAIGYFPTYALGNLYGAQFWAAFENTVHDTDTLIRNGDFPVLRNWLRDSIHRHGASKTAGELCREVSGEDLKPDFLQDYLENKYRGIYGF</sequence>
<keyword evidence="2" id="KW-0862">Zinc</keyword>
<comment type="similarity">
    <text evidence="1">Belongs to the peptidase M32 family.</text>
</comment>
<comment type="cofactor">
    <cofactor evidence="2">
        <name>Zn(2+)</name>
        <dbReference type="ChEBI" id="CHEBI:29105"/>
    </cofactor>
    <text evidence="2">Binds 1 zinc ion per subunit.</text>
</comment>
<evidence type="ECO:0000313" key="4">
    <source>
        <dbReference type="EMBL" id="ORC35292.1"/>
    </source>
</evidence>
<proteinExistence type="inferred from homology"/>
<dbReference type="PIRSF" id="PIRSF006615">
    <property type="entry name" value="Zn_crbxpep_Taq"/>
    <property type="match status" value="1"/>
</dbReference>
<comment type="function">
    <text evidence="1">Broad specificity carboxypetidase that releases amino acids sequentially from the C-terminus, including neutral, aromatic, polar and basic residues.</text>
</comment>
<dbReference type="GO" id="GO:0046872">
    <property type="term" value="F:metal ion binding"/>
    <property type="evidence" value="ECO:0007669"/>
    <property type="project" value="UniProtKB-KW"/>
</dbReference>
<dbReference type="CDD" id="cd06460">
    <property type="entry name" value="M32_Taq"/>
    <property type="match status" value="1"/>
</dbReference>
<evidence type="ECO:0000256" key="1">
    <source>
        <dbReference type="PIRNR" id="PIRNR006615"/>
    </source>
</evidence>
<dbReference type="EC" id="3.4.17.19" evidence="1"/>
<feature type="binding site" evidence="2">
    <location>
        <position position="268"/>
    </location>
    <ligand>
        <name>Zn(2+)</name>
        <dbReference type="ChEBI" id="CHEBI:29105"/>
        <note>catalytic</note>
    </ligand>
</feature>
<feature type="active site" description="Proton donor/acceptor" evidence="3">
    <location>
        <position position="269"/>
    </location>
</feature>
<dbReference type="PANTHER" id="PTHR34217">
    <property type="entry name" value="METAL-DEPENDENT CARBOXYPEPTIDASE"/>
    <property type="match status" value="1"/>
</dbReference>
<dbReference type="SUPFAM" id="SSF55486">
    <property type="entry name" value="Metalloproteases ('zincins'), catalytic domain"/>
    <property type="match status" value="1"/>
</dbReference>
<name>A0A1Y1RY29_9SPIO</name>
<dbReference type="OrthoDB" id="9772308at2"/>
<feature type="binding site" evidence="2">
    <location>
        <position position="298"/>
    </location>
    <ligand>
        <name>Zn(2+)</name>
        <dbReference type="ChEBI" id="CHEBI:29105"/>
        <note>catalytic</note>
    </ligand>
</feature>
<comment type="catalytic activity">
    <reaction evidence="1">
        <text>Release of a C-terminal amino acid with broad specificity, except for -Pro.</text>
        <dbReference type="EC" id="3.4.17.19"/>
    </reaction>
</comment>
<dbReference type="EMBL" id="MWQY01000009">
    <property type="protein sequence ID" value="ORC35292.1"/>
    <property type="molecule type" value="Genomic_DNA"/>
</dbReference>
<dbReference type="GO" id="GO:0004181">
    <property type="term" value="F:metallocarboxypeptidase activity"/>
    <property type="evidence" value="ECO:0007669"/>
    <property type="project" value="UniProtKB-UniRule"/>
</dbReference>
<comment type="caution">
    <text evidence="4">The sequence shown here is derived from an EMBL/GenBank/DDBJ whole genome shotgun (WGS) entry which is preliminary data.</text>
</comment>
<accession>A0A1Y1RY29</accession>
<dbReference type="STRING" id="1963862.B4O97_08935"/>
<keyword evidence="1" id="KW-0378">Hydrolase</keyword>
<dbReference type="RefSeq" id="WP_083050168.1">
    <property type="nucleotide sequence ID" value="NZ_MWQY01000009.1"/>
</dbReference>
<dbReference type="PRINTS" id="PR00998">
    <property type="entry name" value="CRBOXYPTASET"/>
</dbReference>
<dbReference type="Gene3D" id="1.10.1370.30">
    <property type="match status" value="1"/>
</dbReference>
<evidence type="ECO:0000256" key="2">
    <source>
        <dbReference type="PIRSR" id="PIRSR006615-1"/>
    </source>
</evidence>
<keyword evidence="1" id="KW-0645">Protease</keyword>
<feature type="binding site" evidence="2">
    <location>
        <position position="272"/>
    </location>
    <ligand>
        <name>Zn(2+)</name>
        <dbReference type="ChEBI" id="CHEBI:29105"/>
        <note>catalytic</note>
    </ligand>
</feature>
<dbReference type="Pfam" id="PF02074">
    <property type="entry name" value="Peptidase_M32"/>
    <property type="match status" value="1"/>
</dbReference>
<keyword evidence="1" id="KW-0482">Metalloprotease</keyword>
<keyword evidence="1 2" id="KW-0479">Metal-binding</keyword>
<keyword evidence="1 4" id="KW-0121">Carboxypeptidase</keyword>
<reference evidence="4 5" key="1">
    <citation type="submission" date="2017-03" db="EMBL/GenBank/DDBJ databases">
        <title>Draft Genome sequence of Marispirochaeta sp. strain JC444.</title>
        <authorList>
            <person name="Shivani Y."/>
            <person name="Subhash Y."/>
            <person name="Sasikala C."/>
            <person name="Ramana C."/>
        </authorList>
    </citation>
    <scope>NUCLEOTIDE SEQUENCE [LARGE SCALE GENOMIC DNA]</scope>
    <source>
        <strain evidence="4 5">JC444</strain>
    </source>
</reference>
<dbReference type="GO" id="GO:0006508">
    <property type="term" value="P:proteolysis"/>
    <property type="evidence" value="ECO:0007669"/>
    <property type="project" value="UniProtKB-UniRule"/>
</dbReference>
<dbReference type="PANTHER" id="PTHR34217:SF1">
    <property type="entry name" value="CARBOXYPEPTIDASE 1"/>
    <property type="match status" value="1"/>
</dbReference>
<dbReference type="Proteomes" id="UP000192343">
    <property type="component" value="Unassembled WGS sequence"/>
</dbReference>
<keyword evidence="5" id="KW-1185">Reference proteome</keyword>
<dbReference type="PROSITE" id="PS52034">
    <property type="entry name" value="PEPTIDASE_M32"/>
    <property type="match status" value="1"/>
</dbReference>
<gene>
    <name evidence="4" type="ORF">B4O97_08935</name>
</gene>
<dbReference type="AlphaFoldDB" id="A0A1Y1RY29"/>
<evidence type="ECO:0000256" key="3">
    <source>
        <dbReference type="PIRSR" id="PIRSR006615-2"/>
    </source>
</evidence>
<evidence type="ECO:0000313" key="5">
    <source>
        <dbReference type="Proteomes" id="UP000192343"/>
    </source>
</evidence>
<dbReference type="InterPro" id="IPR001333">
    <property type="entry name" value="Peptidase_M32_Taq"/>
</dbReference>
<protein>
    <recommendedName>
        <fullName evidence="1">Metal-dependent carboxypeptidase</fullName>
        <ecNumber evidence="1">3.4.17.19</ecNumber>
    </recommendedName>
</protein>
<organism evidence="4 5">
    <name type="scientific">Marispirochaeta aestuarii</name>
    <dbReference type="NCBI Taxonomy" id="1963862"/>
    <lineage>
        <taxon>Bacteria</taxon>
        <taxon>Pseudomonadati</taxon>
        <taxon>Spirochaetota</taxon>
        <taxon>Spirochaetia</taxon>
        <taxon>Spirochaetales</taxon>
        <taxon>Spirochaetaceae</taxon>
        <taxon>Marispirochaeta</taxon>
    </lineage>
</organism>